<dbReference type="NCBIfam" id="TIGR01070">
    <property type="entry name" value="mutS1"/>
    <property type="match status" value="1"/>
</dbReference>
<proteinExistence type="inferred from homology"/>
<dbReference type="InterPro" id="IPR045076">
    <property type="entry name" value="MutS"/>
</dbReference>
<dbReference type="Gene3D" id="3.40.50.300">
    <property type="entry name" value="P-loop containing nucleotide triphosphate hydrolases"/>
    <property type="match status" value="1"/>
</dbReference>
<dbReference type="FunFam" id="1.10.1420.10:FF:000001">
    <property type="entry name" value="DNA mismatch repair protein MutS"/>
    <property type="match status" value="1"/>
</dbReference>
<dbReference type="CDD" id="cd03284">
    <property type="entry name" value="ABC_MutS1"/>
    <property type="match status" value="1"/>
</dbReference>
<dbReference type="SUPFAM" id="SSF48334">
    <property type="entry name" value="DNA repair protein MutS, domain III"/>
    <property type="match status" value="1"/>
</dbReference>
<dbReference type="InterPro" id="IPR005748">
    <property type="entry name" value="DNA_mismatch_repair_MutS"/>
</dbReference>
<comment type="similarity">
    <text evidence="1 9 10">Belongs to the DNA mismatch repair MutS family.</text>
</comment>
<dbReference type="SUPFAM" id="SSF53150">
    <property type="entry name" value="DNA repair protein MutS, domain II"/>
    <property type="match status" value="1"/>
</dbReference>
<comment type="caution">
    <text evidence="12">The sequence shown here is derived from an EMBL/GenBank/DDBJ whole genome shotgun (WGS) entry which is preliminary data.</text>
</comment>
<dbReference type="SMART" id="SM00534">
    <property type="entry name" value="MUTSac"/>
    <property type="match status" value="1"/>
</dbReference>
<dbReference type="Pfam" id="PF01624">
    <property type="entry name" value="MutS_I"/>
    <property type="match status" value="1"/>
</dbReference>
<dbReference type="InterPro" id="IPR000432">
    <property type="entry name" value="DNA_mismatch_repair_MutS_C"/>
</dbReference>
<evidence type="ECO:0000256" key="5">
    <source>
        <dbReference type="ARBA" id="ARBA00022840"/>
    </source>
</evidence>
<dbReference type="Pfam" id="PF00488">
    <property type="entry name" value="MutS_V"/>
    <property type="match status" value="1"/>
</dbReference>
<gene>
    <name evidence="9" type="primary">mutS</name>
    <name evidence="12" type="ORF">RSSM_04081</name>
</gene>
<evidence type="ECO:0000256" key="4">
    <source>
        <dbReference type="ARBA" id="ARBA00022763"/>
    </source>
</evidence>
<keyword evidence="5 9" id="KW-0067">ATP-binding</keyword>
<dbReference type="SMART" id="SM00533">
    <property type="entry name" value="MUTSd"/>
    <property type="match status" value="1"/>
</dbReference>
<dbReference type="PIRSF" id="PIRSF037677">
    <property type="entry name" value="DNA_mis_repair_Msh6"/>
    <property type="match status" value="1"/>
</dbReference>
<dbReference type="PANTHER" id="PTHR11361:SF34">
    <property type="entry name" value="DNA MISMATCH REPAIR PROTEIN MSH1, MITOCHONDRIAL"/>
    <property type="match status" value="1"/>
</dbReference>
<dbReference type="InterPro" id="IPR036187">
    <property type="entry name" value="DNA_mismatch_repair_MutS_sf"/>
</dbReference>
<dbReference type="Gene3D" id="3.40.1170.10">
    <property type="entry name" value="DNA repair protein MutS, domain I"/>
    <property type="match status" value="1"/>
</dbReference>
<evidence type="ECO:0000256" key="9">
    <source>
        <dbReference type="HAMAP-Rule" id="MF_00096"/>
    </source>
</evidence>
<dbReference type="GO" id="GO:0005829">
    <property type="term" value="C:cytosol"/>
    <property type="evidence" value="ECO:0007669"/>
    <property type="project" value="TreeGrafter"/>
</dbReference>
<sequence length="902" mass="99854">MIVRFCPTGGQIARILVMTPMMRQYHEAKEACGDALLFFRMGDFYELFLDDAKTAAGILGLNLTSRDKDSENPTAMAGFPHHQLDQYLQKLIRAGYRAAVCEQVEDPKQAKGLVRREVTRVVSAGTLTDEGLLDPREPNYIASVFVPSASGKRKGGKANGKTLSQGEEPATQMVGVAWAELSSGRFETGVFPRVRLDDELARIAPAEVIYCEDDPHIHPDTTMPWVWTRRPAWSFARDAAEKSLTKQLSVSSLEGLGFESDSGPAIRAAGAVLSYLQETQRGSLDHFRTLACHNRSPVLQIDAATRRSLEINRTMRSGSRDGALLGVVDRTVTPMGSRLLSDYLAAPLISPDDIAYRADAVSEFVSNHSLRSDVRKILGETYDLTRLLARIATGRTGPRDLQQIAVTLCGLPTLKARLTDRVSHCLTEIESHLHLCPELRTNLENALADECPIAAADGNFIRPGYDEELDSLRELAKGGKQWIASYQQRQMDETGIVNLKVGYNRVFGYYLEVSNAHKDKVPDDFIRKQTLKNAERYITPELKEYEEKVLAADEQATVREQNIFQQLRQMAHANLAVLQEVADAIARVDVLAAFAEVAAQHHWNRPKITDDSVLRIEGGRHPVLDVSMPHGEFVPNDCMQSPETGMILLITGPNMAGKSTYIRQVALITLLAQTGSFVPAESAEIGVADRIFARVGASDELSRGQSTFMVEMVETARILNTATSRSLVILDEIGRGTSTYDGLSLAWAITEHLHEQIGCRTLFATHYHELAALEETLPRVCNLNVAVKEWQEEVVFLHRIVSGSADKSYGIQVARLAGIPPEVNERAKDILFQLETDHRDNHDRPTIAPPAPSKSGDTFQLTLFGYADHPLIQQIENADLDSMTPMEALQFLQKAKQELAPS</sequence>
<evidence type="ECO:0000256" key="10">
    <source>
        <dbReference type="RuleBase" id="RU003756"/>
    </source>
</evidence>
<dbReference type="InterPro" id="IPR036678">
    <property type="entry name" value="MutS_con_dom_sf"/>
</dbReference>
<dbReference type="PATRIC" id="fig|1263870.3.peg.4321"/>
<dbReference type="NCBIfam" id="NF003810">
    <property type="entry name" value="PRK05399.1"/>
    <property type="match status" value="1"/>
</dbReference>
<dbReference type="InterPro" id="IPR027417">
    <property type="entry name" value="P-loop_NTPase"/>
</dbReference>
<dbReference type="GO" id="GO:0140664">
    <property type="term" value="F:ATP-dependent DNA damage sensor activity"/>
    <property type="evidence" value="ECO:0007669"/>
    <property type="project" value="InterPro"/>
</dbReference>
<evidence type="ECO:0000256" key="2">
    <source>
        <dbReference type="ARBA" id="ARBA00021982"/>
    </source>
</evidence>
<accession>M5U9F3</accession>
<organism evidence="12 13">
    <name type="scientific">Rhodopirellula sallentina SM41</name>
    <dbReference type="NCBI Taxonomy" id="1263870"/>
    <lineage>
        <taxon>Bacteria</taxon>
        <taxon>Pseudomonadati</taxon>
        <taxon>Planctomycetota</taxon>
        <taxon>Planctomycetia</taxon>
        <taxon>Pirellulales</taxon>
        <taxon>Pirellulaceae</taxon>
        <taxon>Rhodopirellula</taxon>
    </lineage>
</organism>
<evidence type="ECO:0000256" key="6">
    <source>
        <dbReference type="ARBA" id="ARBA00023125"/>
    </source>
</evidence>
<evidence type="ECO:0000259" key="11">
    <source>
        <dbReference type="PROSITE" id="PS00486"/>
    </source>
</evidence>
<evidence type="ECO:0000256" key="1">
    <source>
        <dbReference type="ARBA" id="ARBA00006271"/>
    </source>
</evidence>
<dbReference type="InterPro" id="IPR007861">
    <property type="entry name" value="DNA_mismatch_repair_MutS_clamp"/>
</dbReference>
<evidence type="ECO:0000256" key="8">
    <source>
        <dbReference type="ARBA" id="ARBA00024647"/>
    </source>
</evidence>
<dbReference type="InterPro" id="IPR007860">
    <property type="entry name" value="DNA_mmatch_repair_MutS_con_dom"/>
</dbReference>
<protein>
    <recommendedName>
        <fullName evidence="2 9">DNA mismatch repair protein MutS</fullName>
    </recommendedName>
</protein>
<name>M5U9F3_9BACT</name>
<evidence type="ECO:0000313" key="13">
    <source>
        <dbReference type="Proteomes" id="UP000011885"/>
    </source>
</evidence>
<dbReference type="FunFam" id="3.40.1170.10:FF:000001">
    <property type="entry name" value="DNA mismatch repair protein MutS"/>
    <property type="match status" value="1"/>
</dbReference>
<dbReference type="GO" id="GO:0030983">
    <property type="term" value="F:mismatched DNA binding"/>
    <property type="evidence" value="ECO:0007669"/>
    <property type="project" value="InterPro"/>
</dbReference>
<dbReference type="Pfam" id="PF05192">
    <property type="entry name" value="MutS_III"/>
    <property type="match status" value="1"/>
</dbReference>
<dbReference type="GO" id="GO:0005524">
    <property type="term" value="F:ATP binding"/>
    <property type="evidence" value="ECO:0007669"/>
    <property type="project" value="UniProtKB-UniRule"/>
</dbReference>
<keyword evidence="13" id="KW-1185">Reference proteome</keyword>
<comment type="function">
    <text evidence="8 9">This protein is involved in the repair of mismatches in DNA. It is possible that it carries out the mismatch recognition step. This protein has a weak ATPase activity.</text>
</comment>
<dbReference type="GO" id="GO:0003684">
    <property type="term" value="F:damaged DNA binding"/>
    <property type="evidence" value="ECO:0007669"/>
    <property type="project" value="UniProtKB-UniRule"/>
</dbReference>
<keyword evidence="6 9" id="KW-0238">DNA-binding</keyword>
<dbReference type="HAMAP" id="MF_00096">
    <property type="entry name" value="MutS"/>
    <property type="match status" value="1"/>
</dbReference>
<dbReference type="InterPro" id="IPR017261">
    <property type="entry name" value="DNA_mismatch_repair_MutS/MSH"/>
</dbReference>
<dbReference type="InterPro" id="IPR016151">
    <property type="entry name" value="DNA_mismatch_repair_MutS_N"/>
</dbReference>
<dbReference type="SUPFAM" id="SSF55271">
    <property type="entry name" value="DNA repair protein MutS, domain I"/>
    <property type="match status" value="1"/>
</dbReference>
<dbReference type="PANTHER" id="PTHR11361">
    <property type="entry name" value="DNA MISMATCH REPAIR PROTEIN MUTS FAMILY MEMBER"/>
    <property type="match status" value="1"/>
</dbReference>
<keyword evidence="7 9" id="KW-0234">DNA repair</keyword>
<dbReference type="FunFam" id="3.40.50.300:FF:000870">
    <property type="entry name" value="MutS protein homolog 4"/>
    <property type="match status" value="1"/>
</dbReference>
<dbReference type="Proteomes" id="UP000011885">
    <property type="component" value="Unassembled WGS sequence"/>
</dbReference>
<dbReference type="InterPro" id="IPR007695">
    <property type="entry name" value="DNA_mismatch_repair_MutS-lik_N"/>
</dbReference>
<dbReference type="Gene3D" id="1.10.1420.10">
    <property type="match status" value="2"/>
</dbReference>
<dbReference type="Gene3D" id="3.30.420.110">
    <property type="entry name" value="MutS, connector domain"/>
    <property type="match status" value="1"/>
</dbReference>
<reference evidence="12 13" key="1">
    <citation type="journal article" date="2013" name="Mar. Genomics">
        <title>Expression of sulfatases in Rhodopirellula baltica and the diversity of sulfatases in the genus Rhodopirellula.</title>
        <authorList>
            <person name="Wegner C.E."/>
            <person name="Richter-Heitmann T."/>
            <person name="Klindworth A."/>
            <person name="Klockow C."/>
            <person name="Richter M."/>
            <person name="Achstetter T."/>
            <person name="Glockner F.O."/>
            <person name="Harder J."/>
        </authorList>
    </citation>
    <scope>NUCLEOTIDE SEQUENCE [LARGE SCALE GENOMIC DNA]</scope>
    <source>
        <strain evidence="12 13">SM41</strain>
    </source>
</reference>
<dbReference type="GO" id="GO:0006298">
    <property type="term" value="P:mismatch repair"/>
    <property type="evidence" value="ECO:0007669"/>
    <property type="project" value="UniProtKB-UniRule"/>
</dbReference>
<dbReference type="SUPFAM" id="SSF52540">
    <property type="entry name" value="P-loop containing nucleoside triphosphate hydrolases"/>
    <property type="match status" value="1"/>
</dbReference>
<evidence type="ECO:0000256" key="3">
    <source>
        <dbReference type="ARBA" id="ARBA00022741"/>
    </source>
</evidence>
<keyword evidence="3 9" id="KW-0547">Nucleotide-binding</keyword>
<dbReference type="AlphaFoldDB" id="M5U9F3"/>
<dbReference type="EMBL" id="ANOH01000275">
    <property type="protein sequence ID" value="EMI54486.1"/>
    <property type="molecule type" value="Genomic_DNA"/>
</dbReference>
<feature type="binding site" evidence="9">
    <location>
        <begin position="652"/>
        <end position="659"/>
    </location>
    <ligand>
        <name>ATP</name>
        <dbReference type="ChEBI" id="CHEBI:30616"/>
    </ligand>
</feature>
<dbReference type="Pfam" id="PF05190">
    <property type="entry name" value="MutS_IV"/>
    <property type="match status" value="1"/>
</dbReference>
<dbReference type="Pfam" id="PF05188">
    <property type="entry name" value="MutS_II"/>
    <property type="match status" value="1"/>
</dbReference>
<keyword evidence="4 9" id="KW-0227">DNA damage</keyword>
<evidence type="ECO:0000313" key="12">
    <source>
        <dbReference type="EMBL" id="EMI54486.1"/>
    </source>
</evidence>
<evidence type="ECO:0000256" key="7">
    <source>
        <dbReference type="ARBA" id="ARBA00023204"/>
    </source>
</evidence>
<dbReference type="PROSITE" id="PS00486">
    <property type="entry name" value="DNA_MISMATCH_REPAIR_2"/>
    <property type="match status" value="1"/>
</dbReference>
<dbReference type="InterPro" id="IPR007696">
    <property type="entry name" value="DNA_mismatch_repair_MutS_core"/>
</dbReference>
<feature type="domain" description="DNA mismatch repair proteins mutS family" evidence="11">
    <location>
        <begin position="726"/>
        <end position="742"/>
    </location>
</feature>